<organism evidence="2 3">
    <name type="scientific">Sporothrix brasiliensis 5110</name>
    <dbReference type="NCBI Taxonomy" id="1398154"/>
    <lineage>
        <taxon>Eukaryota</taxon>
        <taxon>Fungi</taxon>
        <taxon>Dikarya</taxon>
        <taxon>Ascomycota</taxon>
        <taxon>Pezizomycotina</taxon>
        <taxon>Sordariomycetes</taxon>
        <taxon>Sordariomycetidae</taxon>
        <taxon>Ophiostomatales</taxon>
        <taxon>Ophiostomataceae</taxon>
        <taxon>Sporothrix</taxon>
    </lineage>
</organism>
<dbReference type="VEuPathDB" id="FungiDB:SPBR_05981"/>
<name>A0A0C2J645_9PEZI</name>
<protein>
    <recommendedName>
        <fullName evidence="4">AB hydrolase-1 domain-containing protein</fullName>
    </recommendedName>
</protein>
<evidence type="ECO:0008006" key="4">
    <source>
        <dbReference type="Google" id="ProtNLM"/>
    </source>
</evidence>
<dbReference type="InterPro" id="IPR029058">
    <property type="entry name" value="AB_hydrolase_fold"/>
</dbReference>
<reference evidence="2 3" key="1">
    <citation type="journal article" date="2014" name="BMC Genomics">
        <title>Comparative genomics of the major fungal agents of human and animal Sporotrichosis: Sporothrix schenckii and Sporothrix brasiliensis.</title>
        <authorList>
            <person name="Teixeira M.M."/>
            <person name="de Almeida L.G."/>
            <person name="Kubitschek-Barreira P."/>
            <person name="Alves F.L."/>
            <person name="Kioshima E.S."/>
            <person name="Abadio A.K."/>
            <person name="Fernandes L."/>
            <person name="Derengowski L.S."/>
            <person name="Ferreira K.S."/>
            <person name="Souza R.C."/>
            <person name="Ruiz J.C."/>
            <person name="de Andrade N.C."/>
            <person name="Paes H.C."/>
            <person name="Nicola A.M."/>
            <person name="Albuquerque P."/>
            <person name="Gerber A.L."/>
            <person name="Martins V.P."/>
            <person name="Peconick L.D."/>
            <person name="Neto A.V."/>
            <person name="Chaucanez C.B."/>
            <person name="Silva P.A."/>
            <person name="Cunha O.L."/>
            <person name="de Oliveira F.F."/>
            <person name="dos Santos T.C."/>
            <person name="Barros A.L."/>
            <person name="Soares M.A."/>
            <person name="de Oliveira L.M."/>
            <person name="Marini M.M."/>
            <person name="Villalobos-Duno H."/>
            <person name="Cunha M.M."/>
            <person name="de Hoog S."/>
            <person name="da Silveira J.F."/>
            <person name="Henrissat B."/>
            <person name="Nino-Vega G.A."/>
            <person name="Cisalpino P.S."/>
            <person name="Mora-Montes H.M."/>
            <person name="Almeida S.R."/>
            <person name="Stajich J.E."/>
            <person name="Lopes-Bezerra L.M."/>
            <person name="Vasconcelos A.T."/>
            <person name="Felipe M.S."/>
        </authorList>
    </citation>
    <scope>NUCLEOTIDE SEQUENCE [LARGE SCALE GENOMIC DNA]</scope>
    <source>
        <strain evidence="2 3">5110</strain>
    </source>
</reference>
<sequence>MAHTTNPMPDLPPPPPVSRRTIPVAGLLVDFYGLDELPADTESVSVLWLHHPRLRSREDMADIGARCVQVVADESATTRTKHRLVAAAFDQRNHGSRLVSPRANAAWREGNTTHAQDMFGMIAGTVSDTHLLIDLVDGYHHHDGHDGRGQVKAGPGSEPAQKKGHAASDERDAAYASGILPAHVAVTQHVVLGVSLGGHSGWQLLFADERVTAGVLIIGCPDYIDLMVERARLSKLATYKAAAEGGPPFLGSRDFPAALVGSVLKRDPKGIVFGTNAAVWPSTADGEKAVHDTLQKHVVGKRFLVCSGGADKLVPYKNGKPFLDVFKKAAATWPDLRLSVTDKIYDGIGHQFSSDMVVDAIQFVVETVADAPAADGGQSPKTSKI</sequence>
<dbReference type="PANTHER" id="PTHR47381:SF3">
    <property type="entry name" value="ALPHA_BETA-HYDROLASES SUPERFAMILY PROTEIN"/>
    <property type="match status" value="1"/>
</dbReference>
<dbReference type="PANTHER" id="PTHR47381">
    <property type="entry name" value="ALPHA/BETA-HYDROLASES SUPERFAMILY PROTEIN"/>
    <property type="match status" value="1"/>
</dbReference>
<dbReference type="SUPFAM" id="SSF53474">
    <property type="entry name" value="alpha/beta-Hydrolases"/>
    <property type="match status" value="1"/>
</dbReference>
<accession>A0A0C2J645</accession>
<evidence type="ECO:0000256" key="1">
    <source>
        <dbReference type="SAM" id="MobiDB-lite"/>
    </source>
</evidence>
<dbReference type="RefSeq" id="XP_040622465.1">
    <property type="nucleotide sequence ID" value="XM_040764243.1"/>
</dbReference>
<comment type="caution">
    <text evidence="2">The sequence shown here is derived from an EMBL/GenBank/DDBJ whole genome shotgun (WGS) entry which is preliminary data.</text>
</comment>
<proteinExistence type="predicted"/>
<evidence type="ECO:0000313" key="2">
    <source>
        <dbReference type="EMBL" id="KIH94455.1"/>
    </source>
</evidence>
<dbReference type="OrthoDB" id="2152248at2759"/>
<dbReference type="Gene3D" id="3.40.50.1820">
    <property type="entry name" value="alpha/beta hydrolase"/>
    <property type="match status" value="1"/>
</dbReference>
<dbReference type="GeneID" id="63679164"/>
<dbReference type="EMBL" id="AWTV01000004">
    <property type="protein sequence ID" value="KIH94455.1"/>
    <property type="molecule type" value="Genomic_DNA"/>
</dbReference>
<evidence type="ECO:0000313" key="3">
    <source>
        <dbReference type="Proteomes" id="UP000031575"/>
    </source>
</evidence>
<keyword evidence="3" id="KW-1185">Reference proteome</keyword>
<gene>
    <name evidence="2" type="ORF">SPBR_05981</name>
</gene>
<dbReference type="Proteomes" id="UP000031575">
    <property type="component" value="Unassembled WGS sequence"/>
</dbReference>
<dbReference type="AlphaFoldDB" id="A0A0C2J645"/>
<dbReference type="HOGENOM" id="CLU_048444_1_0_1"/>
<feature type="region of interest" description="Disordered" evidence="1">
    <location>
        <begin position="143"/>
        <end position="168"/>
    </location>
</feature>